<dbReference type="InterPro" id="IPR008635">
    <property type="entry name" value="Coiled_stalk_dom"/>
</dbReference>
<dbReference type="Proteomes" id="UP000254507">
    <property type="component" value="Unassembled WGS sequence"/>
</dbReference>
<accession>A0A263HEJ4</accession>
<proteinExistence type="inferred from homology"/>
<keyword evidence="7" id="KW-0732">Signal</keyword>
<dbReference type="Pfam" id="PF05662">
    <property type="entry name" value="YadA_stalk"/>
    <property type="match status" value="1"/>
</dbReference>
<protein>
    <submittedName>
        <fullName evidence="16">YadA domain-containing protein</fullName>
    </submittedName>
</protein>
<dbReference type="InParanoid" id="A0A263HEJ4"/>
<evidence type="ECO:0000256" key="5">
    <source>
        <dbReference type="ARBA" id="ARBA00022452"/>
    </source>
</evidence>
<gene>
    <name evidence="15" type="ORF">CFY87_05025</name>
    <name evidence="16" type="ORF">NCTC10851_02360</name>
</gene>
<organism evidence="16 18">
    <name type="scientific">Actinobacillus seminis</name>
    <dbReference type="NCBI Taxonomy" id="722"/>
    <lineage>
        <taxon>Bacteria</taxon>
        <taxon>Pseudomonadati</taxon>
        <taxon>Pseudomonadota</taxon>
        <taxon>Gammaproteobacteria</taxon>
        <taxon>Pasteurellales</taxon>
        <taxon>Pasteurellaceae</taxon>
        <taxon>Actinobacillus</taxon>
    </lineage>
</organism>
<feature type="compositionally biased region" description="Polar residues" evidence="12">
    <location>
        <begin position="511"/>
        <end position="525"/>
    </location>
</feature>
<comment type="subcellular location">
    <subcellularLocation>
        <location evidence="2">Cell outer membrane</location>
    </subcellularLocation>
    <subcellularLocation>
        <location evidence="1">Cell surface</location>
    </subcellularLocation>
</comment>
<evidence type="ECO:0000256" key="1">
    <source>
        <dbReference type="ARBA" id="ARBA00004241"/>
    </source>
</evidence>
<feature type="region of interest" description="Disordered" evidence="12">
    <location>
        <begin position="39"/>
        <end position="59"/>
    </location>
</feature>
<dbReference type="InterPro" id="IPR045584">
    <property type="entry name" value="Pilin-like"/>
</dbReference>
<evidence type="ECO:0000256" key="11">
    <source>
        <dbReference type="SAM" id="Coils"/>
    </source>
</evidence>
<reference evidence="15 17" key="1">
    <citation type="submission" date="2017-07" db="EMBL/GenBank/DDBJ databases">
        <title>Virulence factors identified in Actinobacillus seminis.</title>
        <authorList>
            <person name="Negrete-Abascal E."/>
            <person name="Vaca-Pacheco S."/>
            <person name="Montes-Garcia F."/>
            <person name="Leyto-Gil A.M."/>
            <person name="Fragoso-Garcia E."/>
            <person name="Carvente-Garcia R."/>
            <person name="Perez-Agueros S."/>
            <person name="Castelan-Sanchez H.G."/>
            <person name="Garcia-Molina A."/>
            <person name="Villamar T.E."/>
            <person name="Vazquez-Cruz C."/>
        </authorList>
    </citation>
    <scope>NUCLEOTIDE SEQUENCE [LARGE SCALE GENOMIC DNA]</scope>
    <source>
        <strain evidence="15 17">ATCC 15768</strain>
    </source>
</reference>
<evidence type="ECO:0000256" key="3">
    <source>
        <dbReference type="ARBA" id="ARBA00005848"/>
    </source>
</evidence>
<evidence type="ECO:0000256" key="7">
    <source>
        <dbReference type="ARBA" id="ARBA00022729"/>
    </source>
</evidence>
<sequence length="685" mass="72320">MIKAEPTDQAMKITNVKEGDLKAGSTDAVNAGQLFTATGMNPNPALSTEDALKKQQESAEKLSAAKKKYEELVKQKTNNKEELNKAIEGIFEAEKNDTPKYVFADGKDGQYGGKGKDGKTNNTGATGLTAKDGLNGLNPNDKANAIRNGEAGTLVYTNEKGERLVKGNDGKYYKAGDVRKDGLVRPNAEAQTAQLSLVNTNGESAGNAIALNNLKSALGLDDKKENAEQEKQEIEKLEKEIATAKADVKTKQQEAEKLKAELEKTQTPKGINGGVDTAKAGLNFKGNQGEMIHKALTETLEIVGFGREKDQKVFIGTENNIDVAGKDGKLVVTLNQDLKGMNTFETKDEDGKKSILDKSGLRVVDGSNIGIHNADGVHVGSKGNDGYLDPDQPKASFTKDGVEIVGKDKQTAKYGVDDIKLDDKKGNSVTIGRAGTTLKDDKGHTAGYKVDGATLKDKQGNESIQNANGLTVKDDKDHTATHAAASSTLHDGKGNTATHSAVATTLKDNEGNATTHTAKGSTVSNKEGDSAQYGANKVTMKDKNSKENVVIDAAKGTMQIGDKITLNGNKGHLTVPDVTPQTPGNAVVNKNYVDIKTNDLQNQLNVSNKELRAGVAAAMAMGSLYKPSLPGKSTLSVGVGTYKGENAVAVGYSKLSDNAKFGLNVSFSSNSVGDKGGAASIGYQW</sequence>
<evidence type="ECO:0000256" key="8">
    <source>
        <dbReference type="ARBA" id="ARBA00022927"/>
    </source>
</evidence>
<keyword evidence="9" id="KW-0472">Membrane</keyword>
<keyword evidence="6" id="KW-0812">Transmembrane</keyword>
<evidence type="ECO:0000313" key="16">
    <source>
        <dbReference type="EMBL" id="SUU38925.1"/>
    </source>
</evidence>
<evidence type="ECO:0000256" key="2">
    <source>
        <dbReference type="ARBA" id="ARBA00004442"/>
    </source>
</evidence>
<evidence type="ECO:0000259" key="13">
    <source>
        <dbReference type="Pfam" id="PF03895"/>
    </source>
</evidence>
<name>A0A263HEJ4_9PAST</name>
<dbReference type="Gene3D" id="3.30.1300.30">
    <property type="entry name" value="GSPII I/J protein-like"/>
    <property type="match status" value="1"/>
</dbReference>
<feature type="region of interest" description="Disordered" evidence="12">
    <location>
        <begin position="452"/>
        <end position="531"/>
    </location>
</feature>
<evidence type="ECO:0000256" key="10">
    <source>
        <dbReference type="ARBA" id="ARBA00023237"/>
    </source>
</evidence>
<dbReference type="InterPro" id="IPR005594">
    <property type="entry name" value="YadA_C"/>
</dbReference>
<keyword evidence="10" id="KW-0998">Cell outer membrane</keyword>
<dbReference type="GO" id="GO:0009986">
    <property type="term" value="C:cell surface"/>
    <property type="evidence" value="ECO:0007669"/>
    <property type="project" value="UniProtKB-SubCell"/>
</dbReference>
<evidence type="ECO:0000313" key="15">
    <source>
        <dbReference type="EMBL" id="OZN25077.1"/>
    </source>
</evidence>
<evidence type="ECO:0000256" key="9">
    <source>
        <dbReference type="ARBA" id="ARBA00023136"/>
    </source>
</evidence>
<reference evidence="16 18" key="2">
    <citation type="submission" date="2018-06" db="EMBL/GenBank/DDBJ databases">
        <authorList>
            <consortium name="Pathogen Informatics"/>
            <person name="Doyle S."/>
        </authorList>
    </citation>
    <scope>NUCLEOTIDE SEQUENCE [LARGE SCALE GENOMIC DNA]</scope>
    <source>
        <strain evidence="16 18">NCTC10851</strain>
    </source>
</reference>
<dbReference type="EMBL" id="NLFK01000004">
    <property type="protein sequence ID" value="OZN25077.1"/>
    <property type="molecule type" value="Genomic_DNA"/>
</dbReference>
<dbReference type="InterPro" id="IPR011049">
    <property type="entry name" value="Serralysin-like_metalloprot_C"/>
</dbReference>
<dbReference type="SUPFAM" id="SSF54523">
    <property type="entry name" value="Pili subunits"/>
    <property type="match status" value="1"/>
</dbReference>
<evidence type="ECO:0000256" key="12">
    <source>
        <dbReference type="SAM" id="MobiDB-lite"/>
    </source>
</evidence>
<dbReference type="RefSeq" id="WP_094946164.1">
    <property type="nucleotide sequence ID" value="NZ_NLFK01000004.1"/>
</dbReference>
<dbReference type="OrthoDB" id="1631723at2"/>
<keyword evidence="4" id="KW-0813">Transport</keyword>
<keyword evidence="8" id="KW-0653">Protein transport</keyword>
<dbReference type="Pfam" id="PF03895">
    <property type="entry name" value="YadA_anchor"/>
    <property type="match status" value="1"/>
</dbReference>
<dbReference type="Proteomes" id="UP000215738">
    <property type="component" value="Unassembled WGS sequence"/>
</dbReference>
<feature type="domain" description="Trimeric autotransporter adhesin YadA-like C-terminal membrane anchor" evidence="13">
    <location>
        <begin position="627"/>
        <end position="685"/>
    </location>
</feature>
<evidence type="ECO:0000256" key="6">
    <source>
        <dbReference type="ARBA" id="ARBA00022692"/>
    </source>
</evidence>
<comment type="similarity">
    <text evidence="3">Belongs to the autotransporter-2 (AT-2) (TC 1.B.40) family.</text>
</comment>
<keyword evidence="11" id="KW-0175">Coiled coil</keyword>
<evidence type="ECO:0000313" key="17">
    <source>
        <dbReference type="Proteomes" id="UP000215738"/>
    </source>
</evidence>
<evidence type="ECO:0000256" key="4">
    <source>
        <dbReference type="ARBA" id="ARBA00022448"/>
    </source>
</evidence>
<dbReference type="GO" id="GO:0009279">
    <property type="term" value="C:cell outer membrane"/>
    <property type="evidence" value="ECO:0007669"/>
    <property type="project" value="UniProtKB-SubCell"/>
</dbReference>
<feature type="domain" description="Trimeric autotransporter adhesin YadA-like stalk" evidence="14">
    <location>
        <begin position="12"/>
        <end position="40"/>
    </location>
</feature>
<evidence type="ECO:0000259" key="14">
    <source>
        <dbReference type="Pfam" id="PF05662"/>
    </source>
</evidence>
<feature type="compositionally biased region" description="Basic and acidic residues" evidence="12">
    <location>
        <begin position="50"/>
        <end position="59"/>
    </location>
</feature>
<dbReference type="AlphaFoldDB" id="A0A263HEJ4"/>
<keyword evidence="5" id="KW-1134">Transmembrane beta strand</keyword>
<dbReference type="Gene3D" id="2.150.10.10">
    <property type="entry name" value="Serralysin-like metalloprotease, C-terminal"/>
    <property type="match status" value="1"/>
</dbReference>
<dbReference type="EMBL" id="UFSB01000001">
    <property type="protein sequence ID" value="SUU38925.1"/>
    <property type="molecule type" value="Genomic_DNA"/>
</dbReference>
<dbReference type="GO" id="GO:0015031">
    <property type="term" value="P:protein transport"/>
    <property type="evidence" value="ECO:0007669"/>
    <property type="project" value="UniProtKB-KW"/>
</dbReference>
<keyword evidence="17" id="KW-1185">Reference proteome</keyword>
<feature type="coiled-coil region" evidence="11">
    <location>
        <begin position="217"/>
        <end position="265"/>
    </location>
</feature>
<evidence type="ECO:0000313" key="18">
    <source>
        <dbReference type="Proteomes" id="UP000254507"/>
    </source>
</evidence>